<dbReference type="PIRSF" id="PIRSF006809">
    <property type="entry name" value="GTP-binding_hflX_prd"/>
    <property type="match status" value="1"/>
</dbReference>
<dbReference type="AlphaFoldDB" id="A0A6P3XXI0"/>
<protein>
    <submittedName>
        <fullName evidence="9 10">GTP-binding protein 6</fullName>
    </submittedName>
</protein>
<dbReference type="Pfam" id="PF01926">
    <property type="entry name" value="MMR_HSR1"/>
    <property type="match status" value="1"/>
</dbReference>
<dbReference type="PROSITE" id="PS51705">
    <property type="entry name" value="G_HFLX"/>
    <property type="match status" value="1"/>
</dbReference>
<sequence length="481" mass="54823">MHCVRRILNVTYQNSQICNKVNNVNRICERLRVLRQNTAYRFNHDSKEESAESEEKQNEYTELSNRYIGTAAGHRIFVLQPYIKWGRDKKRNTTPELQMAEAVALINTLPYWCVVGCKYAPLLTLEKKALLGTGAIDNLKRDIHKCDNPSAIFISTNQLKFVQMVQLEKIFGLPIYDRYSIVIHIFRQHAKSPEAKVQVALAEIPYIRKKMLETSIGSSGKANITDKIKLMLNNRERKLKNDLSKLQQHRQLTRKSRQKTNMPTVAVVGYTNSGKTSLIKALTDDQSLQPENKLFATLDTTAHRGMLLNKLKVIYMDTIGFIQDVPETLIEPFIVTLEDAIIADVIIHIYDVSHPDMTAQYEHVQNTIKPMIGENRLVIDVANKCDLVESDCIPKDAIAVSATKLTGIDLLRLEIEKVVLGTVGLLRTRVRVENGSVAASWLYKWTTVMNAIPDPNNAQYLIMDVLATSRDIQQFKQFLRQ</sequence>
<reference evidence="9 10" key="1">
    <citation type="submission" date="2025-04" db="UniProtKB">
        <authorList>
            <consortium name="RefSeq"/>
        </authorList>
    </citation>
    <scope>IDENTIFICATION</scope>
</reference>
<evidence type="ECO:0000256" key="6">
    <source>
        <dbReference type="PIRSR" id="PIRSR006809-2"/>
    </source>
</evidence>
<dbReference type="Pfam" id="PF13167">
    <property type="entry name" value="GTP-bdg_N"/>
    <property type="match status" value="1"/>
</dbReference>
<feature type="binding site" evidence="5">
    <location>
        <begin position="269"/>
        <end position="276"/>
    </location>
    <ligand>
        <name>GTP</name>
        <dbReference type="ChEBI" id="CHEBI:37565"/>
    </ligand>
</feature>
<dbReference type="PANTHER" id="PTHR10229">
    <property type="entry name" value="GTP-BINDING PROTEIN HFLX"/>
    <property type="match status" value="1"/>
</dbReference>
<dbReference type="SUPFAM" id="SSF52540">
    <property type="entry name" value="P-loop containing nucleoside triphosphate hydrolases"/>
    <property type="match status" value="1"/>
</dbReference>
<dbReference type="GO" id="GO:0005737">
    <property type="term" value="C:cytoplasm"/>
    <property type="evidence" value="ECO:0007669"/>
    <property type="project" value="TreeGrafter"/>
</dbReference>
<evidence type="ECO:0000256" key="4">
    <source>
        <dbReference type="ARBA" id="ARBA00023134"/>
    </source>
</evidence>
<accession>A0A6P3XXI0</accession>
<dbReference type="RefSeq" id="XP_014482798.1">
    <property type="nucleotide sequence ID" value="XM_014627312.1"/>
</dbReference>
<dbReference type="InterPro" id="IPR006073">
    <property type="entry name" value="GTP-bd"/>
</dbReference>
<evidence type="ECO:0000256" key="1">
    <source>
        <dbReference type="ARBA" id="ARBA00022723"/>
    </source>
</evidence>
<keyword evidence="4 5" id="KW-0342">GTP-binding</keyword>
<comment type="cofactor">
    <cofactor evidence="6">
        <name>Mg(2+)</name>
        <dbReference type="ChEBI" id="CHEBI:18420"/>
    </cofactor>
</comment>
<dbReference type="NCBIfam" id="TIGR03156">
    <property type="entry name" value="GTP_HflX"/>
    <property type="match status" value="1"/>
</dbReference>
<feature type="binding site" evidence="5">
    <location>
        <begin position="401"/>
        <end position="403"/>
    </location>
    <ligand>
        <name>GTP</name>
        <dbReference type="ChEBI" id="CHEBI:37565"/>
    </ligand>
</feature>
<dbReference type="Proteomes" id="UP000515204">
    <property type="component" value="Unplaced"/>
</dbReference>
<evidence type="ECO:0000259" key="7">
    <source>
        <dbReference type="PROSITE" id="PS51705"/>
    </source>
</evidence>
<evidence type="ECO:0000256" key="2">
    <source>
        <dbReference type="ARBA" id="ARBA00022741"/>
    </source>
</evidence>
<evidence type="ECO:0000256" key="5">
    <source>
        <dbReference type="PIRSR" id="PIRSR006809-1"/>
    </source>
</evidence>
<feature type="binding site" evidence="5">
    <location>
        <begin position="383"/>
        <end position="386"/>
    </location>
    <ligand>
        <name>GTP</name>
        <dbReference type="ChEBI" id="CHEBI:37565"/>
    </ligand>
</feature>
<keyword evidence="2 5" id="KW-0547">Nucleotide-binding</keyword>
<feature type="binding site" evidence="5">
    <location>
        <begin position="295"/>
        <end position="299"/>
    </location>
    <ligand>
        <name>GTP</name>
        <dbReference type="ChEBI" id="CHEBI:37565"/>
    </ligand>
</feature>
<evidence type="ECO:0000256" key="3">
    <source>
        <dbReference type="ARBA" id="ARBA00022842"/>
    </source>
</evidence>
<dbReference type="KEGG" id="dqu:106748615"/>
<feature type="binding site" evidence="6">
    <location>
        <position position="276"/>
    </location>
    <ligand>
        <name>Mg(2+)</name>
        <dbReference type="ChEBI" id="CHEBI:18420"/>
    </ligand>
</feature>
<proteinExistence type="predicted"/>
<feature type="binding site" evidence="5">
    <location>
        <begin position="317"/>
        <end position="320"/>
    </location>
    <ligand>
        <name>GTP</name>
        <dbReference type="ChEBI" id="CHEBI:37565"/>
    </ligand>
</feature>
<dbReference type="GO" id="GO:0046872">
    <property type="term" value="F:metal ion binding"/>
    <property type="evidence" value="ECO:0007669"/>
    <property type="project" value="UniProtKB-KW"/>
</dbReference>
<dbReference type="CDD" id="cd01878">
    <property type="entry name" value="HflX"/>
    <property type="match status" value="1"/>
</dbReference>
<dbReference type="RefSeq" id="XP_014482797.1">
    <property type="nucleotide sequence ID" value="XM_014627311.1"/>
</dbReference>
<evidence type="ECO:0000313" key="11">
    <source>
        <dbReference type="RefSeq" id="XP_014482799.1"/>
    </source>
</evidence>
<dbReference type="InterPro" id="IPR025121">
    <property type="entry name" value="GTPase_HflX_N"/>
</dbReference>
<keyword evidence="3 6" id="KW-0460">Magnesium</keyword>
<gene>
    <name evidence="9 10 11" type="primary">LOC106748615</name>
</gene>
<keyword evidence="1 6" id="KW-0479">Metal-binding</keyword>
<organism evidence="8 9">
    <name type="scientific">Dinoponera quadriceps</name>
    <name type="common">South American ant</name>
    <dbReference type="NCBI Taxonomy" id="609295"/>
    <lineage>
        <taxon>Eukaryota</taxon>
        <taxon>Metazoa</taxon>
        <taxon>Ecdysozoa</taxon>
        <taxon>Arthropoda</taxon>
        <taxon>Hexapoda</taxon>
        <taxon>Insecta</taxon>
        <taxon>Pterygota</taxon>
        <taxon>Neoptera</taxon>
        <taxon>Endopterygota</taxon>
        <taxon>Hymenoptera</taxon>
        <taxon>Apocrita</taxon>
        <taxon>Aculeata</taxon>
        <taxon>Formicoidea</taxon>
        <taxon>Formicidae</taxon>
        <taxon>Ponerinae</taxon>
        <taxon>Ponerini</taxon>
        <taxon>Dinoponera</taxon>
    </lineage>
</organism>
<dbReference type="Gene3D" id="3.40.50.11060">
    <property type="entry name" value="GTPase HflX, N-terminal domain"/>
    <property type="match status" value="1"/>
</dbReference>
<dbReference type="GO" id="GO:0043022">
    <property type="term" value="F:ribosome binding"/>
    <property type="evidence" value="ECO:0007669"/>
    <property type="project" value="TreeGrafter"/>
</dbReference>
<feature type="binding site" evidence="6">
    <location>
        <position position="297"/>
    </location>
    <ligand>
        <name>Mg(2+)</name>
        <dbReference type="ChEBI" id="CHEBI:18420"/>
    </ligand>
</feature>
<keyword evidence="8" id="KW-1185">Reference proteome</keyword>
<dbReference type="RefSeq" id="XP_014482799.1">
    <property type="nucleotide sequence ID" value="XM_014627313.1"/>
</dbReference>
<name>A0A6P3XXI0_DINQU</name>
<evidence type="ECO:0000313" key="10">
    <source>
        <dbReference type="RefSeq" id="XP_014482798.1"/>
    </source>
</evidence>
<evidence type="ECO:0000313" key="9">
    <source>
        <dbReference type="RefSeq" id="XP_014482797.1"/>
    </source>
</evidence>
<evidence type="ECO:0000313" key="8">
    <source>
        <dbReference type="Proteomes" id="UP000515204"/>
    </source>
</evidence>
<dbReference type="OrthoDB" id="10268034at2759"/>
<dbReference type="InterPro" id="IPR027417">
    <property type="entry name" value="P-loop_NTPase"/>
</dbReference>
<dbReference type="GeneID" id="106748615"/>
<feature type="domain" description="Hflx-type G" evidence="7">
    <location>
        <begin position="263"/>
        <end position="423"/>
    </location>
</feature>
<dbReference type="PANTHER" id="PTHR10229:SF0">
    <property type="entry name" value="GTP-BINDING PROTEIN 6-RELATED"/>
    <property type="match status" value="1"/>
</dbReference>
<dbReference type="InterPro" id="IPR030394">
    <property type="entry name" value="G_HFLX_dom"/>
</dbReference>
<dbReference type="InterPro" id="IPR042108">
    <property type="entry name" value="GTPase_HflX_N_sf"/>
</dbReference>
<dbReference type="Gene3D" id="3.40.50.300">
    <property type="entry name" value="P-loop containing nucleotide triphosphate hydrolases"/>
    <property type="match status" value="1"/>
</dbReference>
<dbReference type="InterPro" id="IPR016496">
    <property type="entry name" value="GTPase_HflX"/>
</dbReference>
<dbReference type="FunFam" id="3.40.50.300:FF:000886">
    <property type="entry name" value="Putative GTP-binding protein 6"/>
    <property type="match status" value="1"/>
</dbReference>
<dbReference type="GO" id="GO:0005525">
    <property type="term" value="F:GTP binding"/>
    <property type="evidence" value="ECO:0007669"/>
    <property type="project" value="UniProtKB-KW"/>
</dbReference>